<dbReference type="AlphaFoldDB" id="A0A5C8KDB7"/>
<keyword evidence="2" id="KW-1185">Reference proteome</keyword>
<evidence type="ECO:0000313" key="2">
    <source>
        <dbReference type="Proteomes" id="UP000321926"/>
    </source>
</evidence>
<dbReference type="EMBL" id="VRTY01000003">
    <property type="protein sequence ID" value="TXK52410.1"/>
    <property type="molecule type" value="Genomic_DNA"/>
</dbReference>
<name>A0A5C8KDB7_9BACT</name>
<dbReference type="OrthoDB" id="965285at2"/>
<proteinExistence type="predicted"/>
<dbReference type="Proteomes" id="UP000321926">
    <property type="component" value="Unassembled WGS sequence"/>
</dbReference>
<accession>A0A5C8KDB7</accession>
<dbReference type="RefSeq" id="WP_147919982.1">
    <property type="nucleotide sequence ID" value="NZ_VRTY01000003.1"/>
</dbReference>
<sequence length="118" mass="13235">MKAPFNKSQIFKAAWSLVKTAGKSLSEALRAAWAMAKQPKSIVDIAKEIINSDSYTVSLWEKGDKKRLYINAPYESRAYAKVGYIDLNTGRTFCEVHETRTSRGREYASLLNNIATAI</sequence>
<comment type="caution">
    <text evidence="1">The sequence shown here is derived from an EMBL/GenBank/DDBJ whole genome shotgun (WGS) entry which is preliminary data.</text>
</comment>
<evidence type="ECO:0000313" key="1">
    <source>
        <dbReference type="EMBL" id="TXK52410.1"/>
    </source>
</evidence>
<protein>
    <submittedName>
        <fullName evidence="1">Uncharacterized protein</fullName>
    </submittedName>
</protein>
<gene>
    <name evidence="1" type="ORF">FVR03_01450</name>
</gene>
<organism evidence="1 2">
    <name type="scientific">Pontibacter qinzhouensis</name>
    <dbReference type="NCBI Taxonomy" id="2603253"/>
    <lineage>
        <taxon>Bacteria</taxon>
        <taxon>Pseudomonadati</taxon>
        <taxon>Bacteroidota</taxon>
        <taxon>Cytophagia</taxon>
        <taxon>Cytophagales</taxon>
        <taxon>Hymenobacteraceae</taxon>
        <taxon>Pontibacter</taxon>
    </lineage>
</organism>
<reference evidence="1 2" key="1">
    <citation type="submission" date="2019-08" db="EMBL/GenBank/DDBJ databases">
        <authorList>
            <person name="Shi S."/>
        </authorList>
    </citation>
    <scope>NUCLEOTIDE SEQUENCE [LARGE SCALE GENOMIC DNA]</scope>
    <source>
        <strain evidence="1 2">GY10130</strain>
    </source>
</reference>